<keyword evidence="4" id="KW-1185">Reference proteome</keyword>
<feature type="domain" description="Aldehyde dehydrogenase" evidence="2">
    <location>
        <begin position="11"/>
        <end position="329"/>
    </location>
</feature>
<organism evidence="3 4">
    <name type="scientific">Lactonifactor longoviformis DSM 17459</name>
    <dbReference type="NCBI Taxonomy" id="1122155"/>
    <lineage>
        <taxon>Bacteria</taxon>
        <taxon>Bacillati</taxon>
        <taxon>Bacillota</taxon>
        <taxon>Clostridia</taxon>
        <taxon>Eubacteriales</taxon>
        <taxon>Clostridiaceae</taxon>
        <taxon>Lactonifactor</taxon>
    </lineage>
</organism>
<dbReference type="CDD" id="cd07122">
    <property type="entry name" value="ALDH_F20_ACDH"/>
    <property type="match status" value="1"/>
</dbReference>
<evidence type="ECO:0000259" key="2">
    <source>
        <dbReference type="Pfam" id="PF00171"/>
    </source>
</evidence>
<dbReference type="Gene3D" id="3.40.309.10">
    <property type="entry name" value="Aldehyde Dehydrogenase, Chain A, domain 2"/>
    <property type="match status" value="1"/>
</dbReference>
<dbReference type="EMBL" id="FQVI01000004">
    <property type="protein sequence ID" value="SHE67179.1"/>
    <property type="molecule type" value="Genomic_DNA"/>
</dbReference>
<dbReference type="InterPro" id="IPR016161">
    <property type="entry name" value="Ald_DH/histidinol_DH"/>
</dbReference>
<dbReference type="SUPFAM" id="SSF53720">
    <property type="entry name" value="ALDH-like"/>
    <property type="match status" value="1"/>
</dbReference>
<dbReference type="Pfam" id="PF00171">
    <property type="entry name" value="Aldedh"/>
    <property type="match status" value="1"/>
</dbReference>
<dbReference type="InterPro" id="IPR015590">
    <property type="entry name" value="Aldehyde_DH_dom"/>
</dbReference>
<dbReference type="AlphaFoldDB" id="A0A1M4VDV8"/>
<sequence length="491" mass="52089">MDLKDKDLLSVQEVRNLLKEAKEASEKLAEMDQNQIDRIVKAISEAGTAHAAELAKLANEETGFGRWQDKVIKNLFASQAVYEAVKHQKTIGILHEDRERQVWDIGVPVGVIAGIVPSTNPTSTVIYKAMIALKGGNAIVFSPHPGAKKCILRTVEVIAEAAMRAGCPKGAISSVSIPTMPATQELMKHENTALILATGGGAMVKSAYSSGTPAIGVGAGNGPAFIDKSADVHMAVKRILDSKTFDNGTICASEQSIIVEKCMEQPVSEELKKQGAFLLNEGDTKKLGQFILRANGTMNPMIVGKSVAQIAEYAGLSNIPSGTRVLVGRETRVGEGAPYSREKLAPILGFYVEENTENVLRRSIEILHMEGAGHTFSIHAEDESLIKRFALAVPASRILVNTPGALGGIGATTGLFPALTLGCGAVGGSSTSNNIGPLDVINIKRVGFGTKELEEIRREAGSVPEPSGVCTLGTDAAFVQSIVERIMREIG</sequence>
<dbReference type="GO" id="GO:0016620">
    <property type="term" value="F:oxidoreductase activity, acting on the aldehyde or oxo group of donors, NAD or NADP as acceptor"/>
    <property type="evidence" value="ECO:0007669"/>
    <property type="project" value="InterPro"/>
</dbReference>
<proteinExistence type="predicted"/>
<reference evidence="3 4" key="1">
    <citation type="submission" date="2016-11" db="EMBL/GenBank/DDBJ databases">
        <authorList>
            <person name="Jaros S."/>
            <person name="Januszkiewicz K."/>
            <person name="Wedrychowicz H."/>
        </authorList>
    </citation>
    <scope>NUCLEOTIDE SEQUENCE [LARGE SCALE GENOMIC DNA]</scope>
    <source>
        <strain evidence="3 4">DSM 17459</strain>
    </source>
</reference>
<name>A0A1M4VDV8_9CLOT</name>
<accession>A0A1M4VDV8</accession>
<dbReference type="RefSeq" id="WP_072849858.1">
    <property type="nucleotide sequence ID" value="NZ_FQVI01000004.1"/>
</dbReference>
<keyword evidence="1" id="KW-0560">Oxidoreductase</keyword>
<dbReference type="Gene3D" id="3.40.605.10">
    <property type="entry name" value="Aldehyde Dehydrogenase, Chain A, domain 1"/>
    <property type="match status" value="1"/>
</dbReference>
<evidence type="ECO:0000256" key="1">
    <source>
        <dbReference type="ARBA" id="ARBA00023002"/>
    </source>
</evidence>
<dbReference type="InterPro" id="IPR016163">
    <property type="entry name" value="Ald_DH_C"/>
</dbReference>
<protein>
    <submittedName>
        <fullName evidence="3">Acetaldehyde dehydrogenase</fullName>
    </submittedName>
</protein>
<dbReference type="Proteomes" id="UP000184245">
    <property type="component" value="Unassembled WGS sequence"/>
</dbReference>
<gene>
    <name evidence="3" type="ORF">SAMN02745158_01182</name>
</gene>
<dbReference type="InterPro" id="IPR013357">
    <property type="entry name" value="Acetaldehyde_DH_acetylating"/>
</dbReference>
<dbReference type="InterPro" id="IPR016162">
    <property type="entry name" value="Ald_DH_N"/>
</dbReference>
<dbReference type="PANTHER" id="PTHR11699">
    <property type="entry name" value="ALDEHYDE DEHYDROGENASE-RELATED"/>
    <property type="match status" value="1"/>
</dbReference>
<dbReference type="OrthoDB" id="9804734at2"/>
<dbReference type="STRING" id="1122155.SAMN02745158_01182"/>
<evidence type="ECO:0000313" key="3">
    <source>
        <dbReference type="EMBL" id="SHE67179.1"/>
    </source>
</evidence>
<dbReference type="NCBIfam" id="TIGR02518">
    <property type="entry name" value="EutH_ACDH"/>
    <property type="match status" value="1"/>
</dbReference>
<evidence type="ECO:0000313" key="4">
    <source>
        <dbReference type="Proteomes" id="UP000184245"/>
    </source>
</evidence>